<feature type="compositionally biased region" description="Basic residues" evidence="1">
    <location>
        <begin position="431"/>
        <end position="440"/>
    </location>
</feature>
<keyword evidence="2" id="KW-0472">Membrane</keyword>
<dbReference type="GO" id="GO:0016020">
    <property type="term" value="C:membrane"/>
    <property type="evidence" value="ECO:0007669"/>
    <property type="project" value="TreeGrafter"/>
</dbReference>
<feature type="region of interest" description="Disordered" evidence="1">
    <location>
        <begin position="397"/>
        <end position="487"/>
    </location>
</feature>
<protein>
    <submittedName>
        <fullName evidence="3">Uncharacterized protein</fullName>
    </submittedName>
</protein>
<organism evidence="3 4">
    <name type="scientific">Patiria miniata</name>
    <name type="common">Bat star</name>
    <name type="synonym">Asterina miniata</name>
    <dbReference type="NCBI Taxonomy" id="46514"/>
    <lineage>
        <taxon>Eukaryota</taxon>
        <taxon>Metazoa</taxon>
        <taxon>Echinodermata</taxon>
        <taxon>Eleutherozoa</taxon>
        <taxon>Asterozoa</taxon>
        <taxon>Asteroidea</taxon>
        <taxon>Valvatacea</taxon>
        <taxon>Valvatida</taxon>
        <taxon>Asterinidae</taxon>
        <taxon>Patiria</taxon>
    </lineage>
</organism>
<feature type="compositionally biased region" description="Acidic residues" evidence="1">
    <location>
        <begin position="467"/>
        <end position="487"/>
    </location>
</feature>
<evidence type="ECO:0000256" key="2">
    <source>
        <dbReference type="SAM" id="Phobius"/>
    </source>
</evidence>
<feature type="transmembrane region" description="Helical" evidence="2">
    <location>
        <begin position="178"/>
        <end position="200"/>
    </location>
</feature>
<evidence type="ECO:0000313" key="3">
    <source>
        <dbReference type="EnsemblMetazoa" id="XP_038077736.1"/>
    </source>
</evidence>
<sequence>MADYNQTTDATATATATATAKATAKAIATDIPEECVDGSQAVWASLHMCLDGPLQYVAFCFAMGSICLWLISHLFLLRARHREGNASRRQFLTLVHICSANLCNVIGARLSEQLGTQVLIAIYFMGADVVFFIHYLYLWCTFKPHLADRIPYTIYNPTGEWKSPARARNKQNGNRTRIMCLLLAWIPAMVYMPLASSSSWQPEKMQNFGPGRKLLMVSDSGIDNFGFTLGVFAIFIYGLAKVPLVKDGLRQEESLLGHVHVCNFSMMANVAYILSIVIYNQELKFMLNALPWLLMSGVCTLFDFILLYLMARQQRRIAREKAAQRWEEGRVHGVEEYREDDASGLGDDGDEEWQPTQAPRLTAIHEEEEDSDDSLILREHHTPLLIFKKQPTRSQVAAAATYSGSDRETDGEATGQRSPIQALPPPPQHPRGGRRQKAAAKPRAEDNNTLGQDLEWDLSDINRTYREDDEVDNEDDSEEDEDVIWDEEMIMKEVEAELKRREAGGQDPERDNVSDISVRSLEFEEIPVDGEMEEGMQDEWFDS</sequence>
<proteinExistence type="predicted"/>
<dbReference type="OrthoDB" id="8048523at2759"/>
<accession>A0A914BPW5</accession>
<dbReference type="GO" id="GO:0015174">
    <property type="term" value="F:basic amino acid transmembrane transporter activity"/>
    <property type="evidence" value="ECO:0007669"/>
    <property type="project" value="TreeGrafter"/>
</dbReference>
<feature type="transmembrane region" description="Helical" evidence="2">
    <location>
        <begin position="292"/>
        <end position="311"/>
    </location>
</feature>
<dbReference type="AlphaFoldDB" id="A0A914BPW5"/>
<dbReference type="InterPro" id="IPR051415">
    <property type="entry name" value="LAAT-1"/>
</dbReference>
<keyword evidence="2" id="KW-1133">Transmembrane helix</keyword>
<keyword evidence="4" id="KW-1185">Reference proteome</keyword>
<feature type="transmembrane region" description="Helical" evidence="2">
    <location>
        <begin position="56"/>
        <end position="79"/>
    </location>
</feature>
<dbReference type="Proteomes" id="UP000887568">
    <property type="component" value="Unplaced"/>
</dbReference>
<dbReference type="PANTHER" id="PTHR16201">
    <property type="entry name" value="SEVEN TRANSMEMBRANE PROTEIN 1-RELATED"/>
    <property type="match status" value="1"/>
</dbReference>
<evidence type="ECO:0000256" key="1">
    <source>
        <dbReference type="SAM" id="MobiDB-lite"/>
    </source>
</evidence>
<feature type="transmembrane region" description="Helical" evidence="2">
    <location>
        <begin position="120"/>
        <end position="140"/>
    </location>
</feature>
<feature type="compositionally biased region" description="Basic and acidic residues" evidence="1">
    <location>
        <begin position="499"/>
        <end position="513"/>
    </location>
</feature>
<evidence type="ECO:0000313" key="4">
    <source>
        <dbReference type="Proteomes" id="UP000887568"/>
    </source>
</evidence>
<dbReference type="GeneID" id="119745457"/>
<feature type="transmembrane region" description="Helical" evidence="2">
    <location>
        <begin position="220"/>
        <end position="240"/>
    </location>
</feature>
<reference evidence="3" key="1">
    <citation type="submission" date="2022-11" db="UniProtKB">
        <authorList>
            <consortium name="EnsemblMetazoa"/>
        </authorList>
    </citation>
    <scope>IDENTIFICATION</scope>
</reference>
<dbReference type="OMA" id="RIMCILM"/>
<dbReference type="RefSeq" id="XP_038077736.1">
    <property type="nucleotide sequence ID" value="XM_038221808.1"/>
</dbReference>
<keyword evidence="2" id="KW-0812">Transmembrane</keyword>
<dbReference type="PANTHER" id="PTHR16201:SF34">
    <property type="entry name" value="LYSOSOMAL AMINO ACID TRANSPORTER 1"/>
    <property type="match status" value="1"/>
</dbReference>
<feature type="transmembrane region" description="Helical" evidence="2">
    <location>
        <begin position="91"/>
        <end position="108"/>
    </location>
</feature>
<name>A0A914BPW5_PATMI</name>
<feature type="transmembrane region" description="Helical" evidence="2">
    <location>
        <begin position="261"/>
        <end position="280"/>
    </location>
</feature>
<dbReference type="EnsemblMetazoa" id="XM_038221808.1">
    <property type="protein sequence ID" value="XP_038077736.1"/>
    <property type="gene ID" value="LOC119745457"/>
</dbReference>
<feature type="region of interest" description="Disordered" evidence="1">
    <location>
        <begin position="499"/>
        <end position="518"/>
    </location>
</feature>